<dbReference type="AlphaFoldDB" id="A0A9Q8V4E3"/>
<accession>A0A9Q8V4E3</accession>
<evidence type="ECO:0000313" key="2">
    <source>
        <dbReference type="Proteomes" id="UP000829116"/>
    </source>
</evidence>
<dbReference type="EMBL" id="CP093245">
    <property type="protein sequence ID" value="UNH31157.1"/>
    <property type="molecule type" value="Genomic_DNA"/>
</dbReference>
<proteinExistence type="predicted"/>
<dbReference type="RefSeq" id="WP_241542332.1">
    <property type="nucleotide sequence ID" value="NZ_CAWQWN010000001.1"/>
</dbReference>
<reference evidence="1" key="1">
    <citation type="submission" date="2022-03" db="EMBL/GenBank/DDBJ databases">
        <title>ESBL-producing Moellerella wisconsensis and Escherichia marmotae isolated from wild game meat.</title>
        <authorList>
            <person name="Biggel M."/>
        </authorList>
    </citation>
    <scope>NUCLEOTIDE SEQUENCE</scope>
    <source>
        <strain evidence="1">W51</strain>
    </source>
</reference>
<name>A0A9Q8V4E3_9GAMM</name>
<protein>
    <submittedName>
        <fullName evidence="1">Uncharacterized protein</fullName>
    </submittedName>
</protein>
<organism evidence="1 2">
    <name type="scientific">Moellerella wisconsensis</name>
    <dbReference type="NCBI Taxonomy" id="158849"/>
    <lineage>
        <taxon>Bacteria</taxon>
        <taxon>Pseudomonadati</taxon>
        <taxon>Pseudomonadota</taxon>
        <taxon>Gammaproteobacteria</taxon>
        <taxon>Enterobacterales</taxon>
        <taxon>Morganellaceae</taxon>
        <taxon>Moellerella</taxon>
    </lineage>
</organism>
<dbReference type="Proteomes" id="UP000829116">
    <property type="component" value="Chromosome"/>
</dbReference>
<evidence type="ECO:0000313" key="1">
    <source>
        <dbReference type="EMBL" id="UNH31157.1"/>
    </source>
</evidence>
<gene>
    <name evidence="1" type="ORF">MNY72_02170</name>
</gene>
<sequence>MRITKRKKEIMNLFAADNLEWVTSEIGAPPFDVAGVAYILNGMDSFDKKSIVESARRTLDSMVADGLLEKVSSYERRQNRTQGSGDSPGVHCVVSRYGLPGQCNLVKYEDNGEDFIEGECVRVN</sequence>